<dbReference type="RefSeq" id="YP_010059147.1">
    <property type="nucleotide sequence ID" value="NC_054724.1"/>
</dbReference>
<keyword evidence="2" id="KW-1185">Reference proteome</keyword>
<proteinExistence type="predicted"/>
<evidence type="ECO:0000313" key="1">
    <source>
        <dbReference type="EMBL" id="AVO25056.1"/>
    </source>
</evidence>
<dbReference type="Proteomes" id="UP000241290">
    <property type="component" value="Genome"/>
</dbReference>
<evidence type="ECO:0000313" key="2">
    <source>
        <dbReference type="Proteomes" id="UP000241290"/>
    </source>
</evidence>
<accession>A0A2P1JXJ0</accession>
<gene>
    <name evidence="1" type="primary">125</name>
    <name evidence="1" type="ORF">SEA_FINCH_125</name>
</gene>
<sequence length="68" mass="7502">MSETWIEWGVEHVLRPTSKDPKTVVVPADTRQVAENLAELGASEFVPAAVVCRTVSAGEWTHRIEEGQ</sequence>
<dbReference type="GeneID" id="64766378"/>
<reference evidence="2" key="1">
    <citation type="submission" date="2018-02" db="EMBL/GenBank/DDBJ databases">
        <authorList>
            <person name="Cohen D.B."/>
            <person name="Kent A.D."/>
        </authorList>
    </citation>
    <scope>NUCLEOTIDE SEQUENCE [LARGE SCALE GENOMIC DNA]</scope>
</reference>
<dbReference type="EMBL" id="MG962366">
    <property type="protein sequence ID" value="AVO25056.1"/>
    <property type="molecule type" value="Genomic_DNA"/>
</dbReference>
<organism evidence="1 2">
    <name type="scientific">Rhodococcus phage Finch</name>
    <dbReference type="NCBI Taxonomy" id="2094144"/>
    <lineage>
        <taxon>Viruses</taxon>
        <taxon>Duplodnaviria</taxon>
        <taxon>Heunggongvirae</taxon>
        <taxon>Uroviricota</taxon>
        <taxon>Caudoviricetes</taxon>
        <taxon>Finchvirus</taxon>
        <taxon>Finchvirus finch</taxon>
    </lineage>
</organism>
<dbReference type="KEGG" id="vg:64766378"/>
<protein>
    <submittedName>
        <fullName evidence="1">Uncharacterized protein</fullName>
    </submittedName>
</protein>
<name>A0A2P1JXJ0_9CAUD</name>